<feature type="domain" description="Peptidase S8/S53" evidence="7">
    <location>
        <begin position="133"/>
        <end position="292"/>
    </location>
</feature>
<dbReference type="InterPro" id="IPR015500">
    <property type="entry name" value="Peptidase_S8_subtilisin-rel"/>
</dbReference>
<dbReference type="InterPro" id="IPR050131">
    <property type="entry name" value="Peptidase_S8_subtilisin-like"/>
</dbReference>
<keyword evidence="2 5" id="KW-0645">Protease</keyword>
<dbReference type="PRINTS" id="PR00723">
    <property type="entry name" value="SUBTILISIN"/>
</dbReference>
<dbReference type="PROSITE" id="PS51892">
    <property type="entry name" value="SUBTILASE"/>
    <property type="match status" value="1"/>
</dbReference>
<evidence type="ECO:0000256" key="6">
    <source>
        <dbReference type="SAM" id="SignalP"/>
    </source>
</evidence>
<dbReference type="PROSITE" id="PS51257">
    <property type="entry name" value="PROKAR_LIPOPROTEIN"/>
    <property type="match status" value="1"/>
</dbReference>
<sequence length="397" mass="43307">MKFTVTRILAFVMALMLLSLAACSNKPKQNDAATDSVLSDSEAIISTKPSQSPNSAAPGNASSLAQFADVRGGFFTGDNVLSPSEYKVEDMYTYQFNEHTVFTGNETLQQEIMENGKNPGLGIRALHGQGITGEGVSVAIIDEAIFLEPPEFSDRIVDYYECYDVQSQGGMHGNAVTSILAGRTCGVAPGVKVYYVAAPSGLSDSAYWADGLYWIIDKNESLPEKDKIRVVSVSANLSGPDCDFENQEKWEDAVARAKAAGILVVSCSVGTDTHFTSGGYYDYTDPDNIKNVRNGWWNYGYTGSEPTQEGIISVPVNFRTTVEQYDEGDYFFRYGGQGGESWGVPYAAGVLALGWQINPQLSPEEIKKILIDSAYENQYGEHIIYPSAFIEMVKNTL</sequence>
<evidence type="ECO:0000259" key="7">
    <source>
        <dbReference type="Pfam" id="PF00082"/>
    </source>
</evidence>
<evidence type="ECO:0000313" key="8">
    <source>
        <dbReference type="EMBL" id="QQR06819.1"/>
    </source>
</evidence>
<evidence type="ECO:0000256" key="1">
    <source>
        <dbReference type="ARBA" id="ARBA00011073"/>
    </source>
</evidence>
<organism evidence="8 9">
    <name type="scientific">Flavonifractor plautii</name>
    <name type="common">Fusobacterium plautii</name>
    <dbReference type="NCBI Taxonomy" id="292800"/>
    <lineage>
        <taxon>Bacteria</taxon>
        <taxon>Bacillati</taxon>
        <taxon>Bacillota</taxon>
        <taxon>Clostridia</taxon>
        <taxon>Eubacteriales</taxon>
        <taxon>Oscillospiraceae</taxon>
        <taxon>Flavonifractor</taxon>
    </lineage>
</organism>
<dbReference type="EMBL" id="CP065315">
    <property type="protein sequence ID" value="QQR06819.1"/>
    <property type="molecule type" value="Genomic_DNA"/>
</dbReference>
<dbReference type="InterPro" id="IPR036852">
    <property type="entry name" value="Peptidase_S8/S53_dom_sf"/>
</dbReference>
<dbReference type="GO" id="GO:0006508">
    <property type="term" value="P:proteolysis"/>
    <property type="evidence" value="ECO:0007669"/>
    <property type="project" value="UniProtKB-KW"/>
</dbReference>
<accession>A0AAX1KLM0</accession>
<evidence type="ECO:0000313" key="9">
    <source>
        <dbReference type="Proteomes" id="UP000595792"/>
    </source>
</evidence>
<reference evidence="8 9" key="1">
    <citation type="submission" date="2020-11" db="EMBL/GenBank/DDBJ databases">
        <title>Closed and high quality bacterial genomes of the OMM12 community.</title>
        <authorList>
            <person name="Marbouty M."/>
            <person name="Lamy-Besnier Q."/>
            <person name="Debarbieux L."/>
            <person name="Koszul R."/>
        </authorList>
    </citation>
    <scope>NUCLEOTIDE SEQUENCE [LARGE SCALE GENOMIC DNA]</scope>
    <source>
        <strain evidence="8 9">YL31</strain>
    </source>
</reference>
<dbReference type="RefSeq" id="WP_084461912.1">
    <property type="nucleotide sequence ID" value="NZ_CP015406.2"/>
</dbReference>
<dbReference type="InterPro" id="IPR000209">
    <property type="entry name" value="Peptidase_S8/S53_dom"/>
</dbReference>
<protein>
    <submittedName>
        <fullName evidence="8">S8/S53 family peptidase</fullName>
    </submittedName>
</protein>
<feature type="signal peptide" evidence="6">
    <location>
        <begin position="1"/>
        <end position="21"/>
    </location>
</feature>
<evidence type="ECO:0000256" key="2">
    <source>
        <dbReference type="ARBA" id="ARBA00022670"/>
    </source>
</evidence>
<feature type="active site" description="Charge relay system" evidence="5">
    <location>
        <position position="142"/>
    </location>
</feature>
<gene>
    <name evidence="8" type="ORF">I5Q84_04850</name>
</gene>
<dbReference type="Gene3D" id="3.40.50.200">
    <property type="entry name" value="Peptidase S8/S53 domain"/>
    <property type="match status" value="1"/>
</dbReference>
<name>A0AAX1KLM0_FLAPL</name>
<keyword evidence="4 5" id="KW-0720">Serine protease</keyword>
<dbReference type="GO" id="GO:0004252">
    <property type="term" value="F:serine-type endopeptidase activity"/>
    <property type="evidence" value="ECO:0007669"/>
    <property type="project" value="UniProtKB-UniRule"/>
</dbReference>
<evidence type="ECO:0000256" key="3">
    <source>
        <dbReference type="ARBA" id="ARBA00022801"/>
    </source>
</evidence>
<feature type="active site" description="Charge relay system" evidence="5">
    <location>
        <position position="341"/>
    </location>
</feature>
<dbReference type="Pfam" id="PF00082">
    <property type="entry name" value="Peptidase_S8"/>
    <property type="match status" value="1"/>
</dbReference>
<comment type="similarity">
    <text evidence="1 5">Belongs to the peptidase S8 family.</text>
</comment>
<keyword evidence="3 5" id="KW-0378">Hydrolase</keyword>
<dbReference type="PANTHER" id="PTHR43806">
    <property type="entry name" value="PEPTIDASE S8"/>
    <property type="match status" value="1"/>
</dbReference>
<dbReference type="PANTHER" id="PTHR43806:SF11">
    <property type="entry name" value="CEREVISIN-RELATED"/>
    <property type="match status" value="1"/>
</dbReference>
<feature type="active site" description="Charge relay system" evidence="5">
    <location>
        <position position="172"/>
    </location>
</feature>
<feature type="chain" id="PRO_5043612112" evidence="6">
    <location>
        <begin position="22"/>
        <end position="397"/>
    </location>
</feature>
<dbReference type="KEGG" id="fpla:A4U99_18375"/>
<dbReference type="SUPFAM" id="SSF52743">
    <property type="entry name" value="Subtilisin-like"/>
    <property type="match status" value="1"/>
</dbReference>
<keyword evidence="6" id="KW-0732">Signal</keyword>
<evidence type="ECO:0000256" key="4">
    <source>
        <dbReference type="ARBA" id="ARBA00022825"/>
    </source>
</evidence>
<evidence type="ECO:0000256" key="5">
    <source>
        <dbReference type="PROSITE-ProRule" id="PRU01240"/>
    </source>
</evidence>
<dbReference type="Proteomes" id="UP000595792">
    <property type="component" value="Chromosome"/>
</dbReference>
<proteinExistence type="inferred from homology"/>
<dbReference type="AlphaFoldDB" id="A0AAX1KLM0"/>